<reference evidence="1" key="2">
    <citation type="journal article" date="2015" name="Data Brief">
        <title>Shoot transcriptome of the giant reed, Arundo donax.</title>
        <authorList>
            <person name="Barrero R.A."/>
            <person name="Guerrero F.D."/>
            <person name="Moolhuijzen P."/>
            <person name="Goolsby J.A."/>
            <person name="Tidwell J."/>
            <person name="Bellgard S.E."/>
            <person name="Bellgard M.I."/>
        </authorList>
    </citation>
    <scope>NUCLEOTIDE SEQUENCE</scope>
    <source>
        <tissue evidence="1">Shoot tissue taken approximately 20 cm above the soil surface</tissue>
    </source>
</reference>
<dbReference type="EMBL" id="GBRH01224430">
    <property type="protein sequence ID" value="JAD73465.1"/>
    <property type="molecule type" value="Transcribed_RNA"/>
</dbReference>
<reference evidence="1" key="1">
    <citation type="submission" date="2014-09" db="EMBL/GenBank/DDBJ databases">
        <authorList>
            <person name="Magalhaes I.L.F."/>
            <person name="Oliveira U."/>
            <person name="Santos F.R."/>
            <person name="Vidigal T.H.D.A."/>
            <person name="Brescovit A.D."/>
            <person name="Santos A.J."/>
        </authorList>
    </citation>
    <scope>NUCLEOTIDE SEQUENCE</scope>
    <source>
        <tissue evidence="1">Shoot tissue taken approximately 20 cm above the soil surface</tissue>
    </source>
</reference>
<evidence type="ECO:0000313" key="1">
    <source>
        <dbReference type="EMBL" id="JAD73465.1"/>
    </source>
</evidence>
<sequence>MSPTTVSFFLPPPHQPHGPPTSFFLRANALVARGCGLDAARVPDPDLEQLLAEEAPLVVAAGTHR</sequence>
<accession>A0A0A9CJ85</accession>
<name>A0A0A9CJ85_ARUDO</name>
<proteinExistence type="predicted"/>
<protein>
    <submittedName>
        <fullName evidence="1">Uncharacterized protein</fullName>
    </submittedName>
</protein>
<organism evidence="1">
    <name type="scientific">Arundo donax</name>
    <name type="common">Giant reed</name>
    <name type="synonym">Donax arundinaceus</name>
    <dbReference type="NCBI Taxonomy" id="35708"/>
    <lineage>
        <taxon>Eukaryota</taxon>
        <taxon>Viridiplantae</taxon>
        <taxon>Streptophyta</taxon>
        <taxon>Embryophyta</taxon>
        <taxon>Tracheophyta</taxon>
        <taxon>Spermatophyta</taxon>
        <taxon>Magnoliopsida</taxon>
        <taxon>Liliopsida</taxon>
        <taxon>Poales</taxon>
        <taxon>Poaceae</taxon>
        <taxon>PACMAD clade</taxon>
        <taxon>Arundinoideae</taxon>
        <taxon>Arundineae</taxon>
        <taxon>Arundo</taxon>
    </lineage>
</organism>
<dbReference type="AlphaFoldDB" id="A0A0A9CJ85"/>